<dbReference type="Gene3D" id="1.10.390.10">
    <property type="entry name" value="Neutral Protease Domain 2"/>
    <property type="match status" value="1"/>
</dbReference>
<dbReference type="GO" id="GO:0070006">
    <property type="term" value="F:metalloaminopeptidase activity"/>
    <property type="evidence" value="ECO:0007669"/>
    <property type="project" value="TreeGrafter"/>
</dbReference>
<sequence length="843" mass="90742">MPSLTRAEAAERAALLSVDEYTIDLDLTGPDAEFESATVVRFGCTRPGADTFVELRPAALRSVTLNGRELDVAGLSDNRLALTGLAAENELVVRATMAYSNSGEGLHRFVDPADGEVYLYAQTFLDSAQRVFACFDQPDLKAPVTLTVTAPAGWTVLANGAGEQQAPGRWRFATTPPLATYFVTLVAGPLHSRYAEHDGIPLGIHCRASLAEHLDRDADEIFEVTSGCLDRYHELFARRYPFGKYDQVFVPEFNAGAMENPGCVTFRDEYVFRSAVTRAERVERAVVIAHEMAHMWFGDLVTMRWWDDLWLNESFAEYLGTRVAAEATAFTDAWSGFTIERKTWGYAADQRPSTHPVAPEGVDDSDAALLNFDGISYAKGAAALRQLGAFVGDEAFLAGLRQYFADHAYGNATLTDLLAALGAASGRDLSGWAALWLRQSGVTTLRPVAATGPDGRYAAVTVVQTAPASQPVLRPHRLALGLYDRDADGRVVRREQVEVEVDPAVDLGRTSVPALTGRPAAALLLANDDDLTYAKVRLTEPELAALPRLLPSVADPVARALLWSAVWDATRDAEAAPARFVELAAAGLETETDLAVFAEVMELAADVTVGQYLPAAQRAAASAALAAMCARVLATAAAGSDRQLAAARGLARCAGVDEAGTLRGWLAGKDVPDGLAVDAELRWALLRRLVVLGMAGAADLDAESERDRSGHGAQHAARCRAALPDPAAKARAWEAIVTDETLSNRLLLAYAQGFWQPEQESLTEAYVARYFDQMPAMAAQRGAQVVSQVAKAAYPRYAVSTPTADAAQRLLDRTDLPPVLRRVLLDCTDDLRRALTVRSLAGA</sequence>
<dbReference type="InterPro" id="IPR014782">
    <property type="entry name" value="Peptidase_M1_dom"/>
</dbReference>
<dbReference type="Pfam" id="PF17900">
    <property type="entry name" value="Peptidase_M1_N"/>
    <property type="match status" value="1"/>
</dbReference>
<gene>
    <name evidence="17" type="ORF">Pme01_24170</name>
</gene>
<keyword evidence="10" id="KW-0862">Zinc</keyword>
<feature type="domain" description="ERAP1-like C-terminal" evidence="15">
    <location>
        <begin position="524"/>
        <end position="833"/>
    </location>
</feature>
<evidence type="ECO:0000256" key="6">
    <source>
        <dbReference type="ARBA" id="ARBA00022438"/>
    </source>
</evidence>
<keyword evidence="11" id="KW-0482">Metalloprotease</keyword>
<dbReference type="PANTHER" id="PTHR11533:SF174">
    <property type="entry name" value="PUROMYCIN-SENSITIVE AMINOPEPTIDASE-RELATED"/>
    <property type="match status" value="1"/>
</dbReference>
<evidence type="ECO:0000313" key="18">
    <source>
        <dbReference type="Proteomes" id="UP000599074"/>
    </source>
</evidence>
<dbReference type="NCBIfam" id="TIGR02412">
    <property type="entry name" value="pepN_strep_liv"/>
    <property type="match status" value="1"/>
</dbReference>
<dbReference type="Gene3D" id="2.60.40.1730">
    <property type="entry name" value="tricorn interacting facor f3 domain"/>
    <property type="match status" value="1"/>
</dbReference>
<dbReference type="Proteomes" id="UP000599074">
    <property type="component" value="Unassembled WGS sequence"/>
</dbReference>
<dbReference type="GO" id="GO:0016020">
    <property type="term" value="C:membrane"/>
    <property type="evidence" value="ECO:0007669"/>
    <property type="project" value="TreeGrafter"/>
</dbReference>
<evidence type="ECO:0000256" key="4">
    <source>
        <dbReference type="ARBA" id="ARBA00012564"/>
    </source>
</evidence>
<evidence type="ECO:0000256" key="5">
    <source>
        <dbReference type="ARBA" id="ARBA00015611"/>
    </source>
</evidence>
<evidence type="ECO:0000256" key="1">
    <source>
        <dbReference type="ARBA" id="ARBA00000098"/>
    </source>
</evidence>
<organism evidence="17 18">
    <name type="scientific">Planosporangium mesophilum</name>
    <dbReference type="NCBI Taxonomy" id="689768"/>
    <lineage>
        <taxon>Bacteria</taxon>
        <taxon>Bacillati</taxon>
        <taxon>Actinomycetota</taxon>
        <taxon>Actinomycetes</taxon>
        <taxon>Micromonosporales</taxon>
        <taxon>Micromonosporaceae</taxon>
        <taxon>Planosporangium</taxon>
    </lineage>
</organism>
<dbReference type="InterPro" id="IPR042097">
    <property type="entry name" value="Aminopeptidase_N-like_N_sf"/>
</dbReference>
<dbReference type="SUPFAM" id="SSF55486">
    <property type="entry name" value="Metalloproteases ('zincins'), catalytic domain"/>
    <property type="match status" value="1"/>
</dbReference>
<protein>
    <recommendedName>
        <fullName evidence="5">Aminopeptidase N</fullName>
        <ecNumber evidence="4">3.4.11.2</ecNumber>
    </recommendedName>
    <alternativeName>
        <fullName evidence="12">Alanine aminopeptidase</fullName>
    </alternativeName>
    <alternativeName>
        <fullName evidence="13">Lysyl aminopeptidase</fullName>
    </alternativeName>
</protein>
<evidence type="ECO:0000259" key="14">
    <source>
        <dbReference type="Pfam" id="PF01433"/>
    </source>
</evidence>
<comment type="caution">
    <text evidence="17">The sequence shown here is derived from an EMBL/GenBank/DDBJ whole genome shotgun (WGS) entry which is preliminary data.</text>
</comment>
<accession>A0A8J3WZY9</accession>
<dbReference type="RefSeq" id="WP_168115628.1">
    <property type="nucleotide sequence ID" value="NZ_BOON01000021.1"/>
</dbReference>
<dbReference type="InterPro" id="IPR012778">
    <property type="entry name" value="Pept_M1_aminopeptidase"/>
</dbReference>
<dbReference type="FunFam" id="1.10.390.10:FF:000004">
    <property type="entry name" value="Aminopeptidase N"/>
    <property type="match status" value="1"/>
</dbReference>
<keyword evidence="9" id="KW-0378">Hydrolase</keyword>
<dbReference type="PANTHER" id="PTHR11533">
    <property type="entry name" value="PROTEASE M1 ZINC METALLOPROTEASE"/>
    <property type="match status" value="1"/>
</dbReference>
<dbReference type="InterPro" id="IPR001930">
    <property type="entry name" value="Peptidase_M1"/>
</dbReference>
<evidence type="ECO:0000256" key="11">
    <source>
        <dbReference type="ARBA" id="ARBA00023049"/>
    </source>
</evidence>
<keyword evidence="8" id="KW-0479">Metal-binding</keyword>
<feature type="domain" description="Aminopeptidase N-like N-terminal" evidence="16">
    <location>
        <begin position="101"/>
        <end position="181"/>
    </location>
</feature>
<evidence type="ECO:0000259" key="16">
    <source>
        <dbReference type="Pfam" id="PF17900"/>
    </source>
</evidence>
<feature type="domain" description="Peptidase M1 membrane alanine aminopeptidase" evidence="14">
    <location>
        <begin position="222"/>
        <end position="431"/>
    </location>
</feature>
<dbReference type="EC" id="3.4.11.2" evidence="4"/>
<keyword evidence="6 17" id="KW-0031">Aminopeptidase</keyword>
<dbReference type="GO" id="GO:0008270">
    <property type="term" value="F:zinc ion binding"/>
    <property type="evidence" value="ECO:0007669"/>
    <property type="project" value="InterPro"/>
</dbReference>
<keyword evidence="18" id="KW-1185">Reference proteome</keyword>
<dbReference type="CDD" id="cd09602">
    <property type="entry name" value="M1_APN"/>
    <property type="match status" value="1"/>
</dbReference>
<dbReference type="GO" id="GO:0006508">
    <property type="term" value="P:proteolysis"/>
    <property type="evidence" value="ECO:0007669"/>
    <property type="project" value="UniProtKB-KW"/>
</dbReference>
<dbReference type="InterPro" id="IPR045357">
    <property type="entry name" value="Aminopeptidase_N-like_N"/>
</dbReference>
<evidence type="ECO:0000256" key="8">
    <source>
        <dbReference type="ARBA" id="ARBA00022723"/>
    </source>
</evidence>
<dbReference type="InterPro" id="IPR027268">
    <property type="entry name" value="Peptidase_M4/M1_CTD_sf"/>
</dbReference>
<comment type="cofactor">
    <cofactor evidence="2">
        <name>Zn(2+)</name>
        <dbReference type="ChEBI" id="CHEBI:29105"/>
    </cofactor>
</comment>
<comment type="catalytic activity">
    <reaction evidence="1">
        <text>Release of an N-terminal amino acid, Xaa-|-Yaa- from a peptide, amide or arylamide. Xaa is preferably Ala, but may be most amino acids including Pro (slow action). When a terminal hydrophobic residue is followed by a prolyl residue, the two may be released as an intact Xaa-Pro dipeptide.</text>
        <dbReference type="EC" id="3.4.11.2"/>
    </reaction>
</comment>
<evidence type="ECO:0000256" key="9">
    <source>
        <dbReference type="ARBA" id="ARBA00022801"/>
    </source>
</evidence>
<evidence type="ECO:0000256" key="13">
    <source>
        <dbReference type="ARBA" id="ARBA00031533"/>
    </source>
</evidence>
<evidence type="ECO:0000256" key="7">
    <source>
        <dbReference type="ARBA" id="ARBA00022670"/>
    </source>
</evidence>
<evidence type="ECO:0000313" key="17">
    <source>
        <dbReference type="EMBL" id="GII22820.1"/>
    </source>
</evidence>
<evidence type="ECO:0000256" key="2">
    <source>
        <dbReference type="ARBA" id="ARBA00001947"/>
    </source>
</evidence>
<dbReference type="SUPFAM" id="SSF63737">
    <property type="entry name" value="Leukotriene A4 hydrolase N-terminal domain"/>
    <property type="match status" value="1"/>
</dbReference>
<dbReference type="AlphaFoldDB" id="A0A8J3WZY9"/>
<dbReference type="GO" id="GO:0043171">
    <property type="term" value="P:peptide catabolic process"/>
    <property type="evidence" value="ECO:0007669"/>
    <property type="project" value="TreeGrafter"/>
</dbReference>
<dbReference type="Pfam" id="PF01433">
    <property type="entry name" value="Peptidase_M1"/>
    <property type="match status" value="1"/>
</dbReference>
<dbReference type="Pfam" id="PF11838">
    <property type="entry name" value="ERAP1_C"/>
    <property type="match status" value="1"/>
</dbReference>
<dbReference type="GO" id="GO:0005737">
    <property type="term" value="C:cytoplasm"/>
    <property type="evidence" value="ECO:0007669"/>
    <property type="project" value="TreeGrafter"/>
</dbReference>
<evidence type="ECO:0000259" key="15">
    <source>
        <dbReference type="Pfam" id="PF11838"/>
    </source>
</evidence>
<evidence type="ECO:0000256" key="12">
    <source>
        <dbReference type="ARBA" id="ARBA00029811"/>
    </source>
</evidence>
<evidence type="ECO:0000256" key="3">
    <source>
        <dbReference type="ARBA" id="ARBA00010136"/>
    </source>
</evidence>
<evidence type="ECO:0000256" key="10">
    <source>
        <dbReference type="ARBA" id="ARBA00022833"/>
    </source>
</evidence>
<dbReference type="GO" id="GO:0005615">
    <property type="term" value="C:extracellular space"/>
    <property type="evidence" value="ECO:0007669"/>
    <property type="project" value="TreeGrafter"/>
</dbReference>
<dbReference type="InterPro" id="IPR050344">
    <property type="entry name" value="Peptidase_M1_aminopeptidases"/>
</dbReference>
<name>A0A8J3WZY9_9ACTN</name>
<dbReference type="FunFam" id="2.60.40.1730:FF:000010">
    <property type="entry name" value="Putative aminopeptidase N"/>
    <property type="match status" value="1"/>
</dbReference>
<reference evidence="17" key="1">
    <citation type="submission" date="2021-01" db="EMBL/GenBank/DDBJ databases">
        <title>Whole genome shotgun sequence of Planosporangium mesophilum NBRC 109066.</title>
        <authorList>
            <person name="Komaki H."/>
            <person name="Tamura T."/>
        </authorList>
    </citation>
    <scope>NUCLEOTIDE SEQUENCE</scope>
    <source>
        <strain evidence="17">NBRC 109066</strain>
    </source>
</reference>
<dbReference type="GO" id="GO:0042277">
    <property type="term" value="F:peptide binding"/>
    <property type="evidence" value="ECO:0007669"/>
    <property type="project" value="TreeGrafter"/>
</dbReference>
<dbReference type="InterPro" id="IPR024571">
    <property type="entry name" value="ERAP1-like_C_dom"/>
</dbReference>
<dbReference type="GO" id="GO:0016285">
    <property type="term" value="F:alanyl aminopeptidase activity"/>
    <property type="evidence" value="ECO:0007669"/>
    <property type="project" value="UniProtKB-EC"/>
</dbReference>
<dbReference type="EMBL" id="BOON01000021">
    <property type="protein sequence ID" value="GII22820.1"/>
    <property type="molecule type" value="Genomic_DNA"/>
</dbReference>
<proteinExistence type="inferred from homology"/>
<keyword evidence="7" id="KW-0645">Protease</keyword>
<comment type="similarity">
    <text evidence="3">Belongs to the peptidase M1 family.</text>
</comment>
<dbReference type="PRINTS" id="PR00756">
    <property type="entry name" value="ALADIPTASE"/>
</dbReference>